<gene>
    <name evidence="1" type="ORF">Cni_G23235</name>
</gene>
<reference evidence="1 2" key="1">
    <citation type="submission" date="2023-10" db="EMBL/GenBank/DDBJ databases">
        <title>Chromosome-scale genome assembly provides insights into flower coloration mechanisms of Canna indica.</title>
        <authorList>
            <person name="Li C."/>
        </authorList>
    </citation>
    <scope>NUCLEOTIDE SEQUENCE [LARGE SCALE GENOMIC DNA]</scope>
    <source>
        <tissue evidence="1">Flower</tissue>
    </source>
</reference>
<name>A0AAQ3KTM1_9LILI</name>
<keyword evidence="2" id="KW-1185">Reference proteome</keyword>
<accession>A0AAQ3KTM1</accession>
<proteinExistence type="predicted"/>
<dbReference type="EMBL" id="CP136896">
    <property type="protein sequence ID" value="WOL14455.1"/>
    <property type="molecule type" value="Genomic_DNA"/>
</dbReference>
<sequence length="108" mass="12297">MEITSICLSERHREIISRTPFSAFLTIRDFPTSKNIIDLILKQWIKESTFEFKGVPMEFTSTDVALLLGLPDNGNPIPTSSQSSKGGVLRFYGDTSLINRYDFLNMFE</sequence>
<dbReference type="Proteomes" id="UP001327560">
    <property type="component" value="Chromosome 7"/>
</dbReference>
<dbReference type="AlphaFoldDB" id="A0AAQ3KTM1"/>
<evidence type="ECO:0000313" key="2">
    <source>
        <dbReference type="Proteomes" id="UP001327560"/>
    </source>
</evidence>
<organism evidence="1 2">
    <name type="scientific">Canna indica</name>
    <name type="common">Indian-shot</name>
    <dbReference type="NCBI Taxonomy" id="4628"/>
    <lineage>
        <taxon>Eukaryota</taxon>
        <taxon>Viridiplantae</taxon>
        <taxon>Streptophyta</taxon>
        <taxon>Embryophyta</taxon>
        <taxon>Tracheophyta</taxon>
        <taxon>Spermatophyta</taxon>
        <taxon>Magnoliopsida</taxon>
        <taxon>Liliopsida</taxon>
        <taxon>Zingiberales</taxon>
        <taxon>Cannaceae</taxon>
        <taxon>Canna</taxon>
    </lineage>
</organism>
<evidence type="ECO:0000313" key="1">
    <source>
        <dbReference type="EMBL" id="WOL14455.1"/>
    </source>
</evidence>
<protein>
    <submittedName>
        <fullName evidence="1">Uncharacterized protein</fullName>
    </submittedName>
</protein>